<evidence type="ECO:0000313" key="2">
    <source>
        <dbReference type="EMBL" id="KAF4672275.1"/>
    </source>
</evidence>
<dbReference type="GO" id="GO:0030983">
    <property type="term" value="F:mismatched DNA binding"/>
    <property type="evidence" value="ECO:0007669"/>
    <property type="project" value="TreeGrafter"/>
</dbReference>
<evidence type="ECO:0000313" key="3">
    <source>
        <dbReference type="Proteomes" id="UP000591131"/>
    </source>
</evidence>
<dbReference type="Proteomes" id="UP000591131">
    <property type="component" value="Unassembled WGS sequence"/>
</dbReference>
<dbReference type="GO" id="GO:0033699">
    <property type="term" value="F:DNA 5'-adenosine monophosphate hydrolase activity"/>
    <property type="evidence" value="ECO:0007669"/>
    <property type="project" value="TreeGrafter"/>
</dbReference>
<dbReference type="PANTHER" id="PTHR12486:SF4">
    <property type="entry name" value="APRATAXIN"/>
    <property type="match status" value="1"/>
</dbReference>
<dbReference type="Pfam" id="PF11969">
    <property type="entry name" value="DcpS_C"/>
    <property type="match status" value="1"/>
</dbReference>
<dbReference type="Pfam" id="PF16278">
    <property type="entry name" value="zf-C2HE"/>
    <property type="match status" value="1"/>
</dbReference>
<dbReference type="InterPro" id="IPR032566">
    <property type="entry name" value="Znf-C2HE"/>
</dbReference>
<dbReference type="GO" id="GO:0003697">
    <property type="term" value="F:single-stranded DNA binding"/>
    <property type="evidence" value="ECO:0007669"/>
    <property type="project" value="TreeGrafter"/>
</dbReference>
<dbReference type="GO" id="GO:1990165">
    <property type="term" value="F:single-strand break-containing DNA binding"/>
    <property type="evidence" value="ECO:0007669"/>
    <property type="project" value="TreeGrafter"/>
</dbReference>
<dbReference type="AlphaFoldDB" id="A0A7J6ML95"/>
<dbReference type="GO" id="GO:0003725">
    <property type="term" value="F:double-stranded RNA binding"/>
    <property type="evidence" value="ECO:0007669"/>
    <property type="project" value="TreeGrafter"/>
</dbReference>
<dbReference type="GO" id="GO:0005634">
    <property type="term" value="C:nucleus"/>
    <property type="evidence" value="ECO:0007669"/>
    <property type="project" value="TreeGrafter"/>
</dbReference>
<dbReference type="GO" id="GO:0000012">
    <property type="term" value="P:single strand break repair"/>
    <property type="evidence" value="ECO:0007669"/>
    <property type="project" value="TreeGrafter"/>
</dbReference>
<dbReference type="PANTHER" id="PTHR12486">
    <property type="entry name" value="APRATAXIN-RELATED"/>
    <property type="match status" value="1"/>
</dbReference>
<name>A0A7J6ML95_PERCH</name>
<protein>
    <submittedName>
        <fullName evidence="2">Aprataxin-like protein</fullName>
    </submittedName>
</protein>
<reference evidence="2 3" key="1">
    <citation type="submission" date="2020-04" db="EMBL/GenBank/DDBJ databases">
        <title>Perkinsus chesapeaki whole genome sequence.</title>
        <authorList>
            <person name="Bogema D.R."/>
        </authorList>
    </citation>
    <scope>NUCLEOTIDE SEQUENCE [LARGE SCALE GENOMIC DNA]</scope>
    <source>
        <strain evidence="2">ATCC PRA-425</strain>
    </source>
</reference>
<dbReference type="Gene3D" id="3.30.428.10">
    <property type="entry name" value="HIT-like"/>
    <property type="match status" value="1"/>
</dbReference>
<proteinExistence type="predicted"/>
<sequence>MSALGVVKTCRDEIPKGPTGGMWRRALYDLIDHPGKYASSIFHKSKEGFTTVYDGFPKSTVHLLVLPDRTLKGPQQLTKDGEFGIPFLRRLHGYCDWLVNELQKQEHIGKLGFKCGIHAVPSLEPFHVHIISGDMKSDRIKHKKHWNSFTTPFFVELNEVESILQIEGSLRSILARESHLKDDLVCNICGENFGRFLKFKEHRVSCRKTKSSAAGQVAVSQNEIELPQTKRQRLC</sequence>
<dbReference type="EMBL" id="JAAPAO010000114">
    <property type="protein sequence ID" value="KAF4672275.1"/>
    <property type="molecule type" value="Genomic_DNA"/>
</dbReference>
<accession>A0A7J6ML95</accession>
<dbReference type="OrthoDB" id="445990at2759"/>
<keyword evidence="3" id="KW-1185">Reference proteome</keyword>
<dbReference type="InterPro" id="IPR036265">
    <property type="entry name" value="HIT-like_sf"/>
</dbReference>
<organism evidence="2 3">
    <name type="scientific">Perkinsus chesapeaki</name>
    <name type="common">Clam parasite</name>
    <name type="synonym">Perkinsus andrewsi</name>
    <dbReference type="NCBI Taxonomy" id="330153"/>
    <lineage>
        <taxon>Eukaryota</taxon>
        <taxon>Sar</taxon>
        <taxon>Alveolata</taxon>
        <taxon>Perkinsozoa</taxon>
        <taxon>Perkinsea</taxon>
        <taxon>Perkinsida</taxon>
        <taxon>Perkinsidae</taxon>
        <taxon>Perkinsus</taxon>
    </lineage>
</organism>
<dbReference type="SUPFAM" id="SSF54197">
    <property type="entry name" value="HIT-like"/>
    <property type="match status" value="1"/>
</dbReference>
<gene>
    <name evidence="2" type="primary">HNT3</name>
    <name evidence="2" type="ORF">FOL47_000719</name>
</gene>
<evidence type="ECO:0000259" key="1">
    <source>
        <dbReference type="Pfam" id="PF16278"/>
    </source>
</evidence>
<feature type="domain" description="Aprataxin C2HE/C2H2/C2HC zinc finger" evidence="1">
    <location>
        <begin position="150"/>
        <end position="202"/>
    </location>
</feature>
<comment type="caution">
    <text evidence="2">The sequence shown here is derived from an EMBL/GenBank/DDBJ whole genome shotgun (WGS) entry which is preliminary data.</text>
</comment>